<sequence>MDAVCELLHAKMQQRARIKHLESFSCTDNSVLIATDVAARGLDIKGIENVIHYQIPRSVENYVHRSGRLLSRKLCHNLHKAMYKLVEGYEDENALFDFEDHEKLNDIQKEINAELRAELAETYPEVLAAYDPKLDPLSFIPDFINTKSFGCKIIVDDNGAVLDMTDVGEQPLDPVSCGLEVPLGSSTVTEKVAAGSTRGDDQEAKYADIKVLLSLHNDSTGESWPQIIELVQY</sequence>
<reference evidence="2" key="1">
    <citation type="submission" date="2022-11" db="UniProtKB">
        <authorList>
            <consortium name="WormBaseParasite"/>
        </authorList>
    </citation>
    <scope>IDENTIFICATION</scope>
</reference>
<accession>A0AC34FYD9</accession>
<name>A0AC34FYD9_9BILA</name>
<organism evidence="1 2">
    <name type="scientific">Panagrolaimus sp. ES5</name>
    <dbReference type="NCBI Taxonomy" id="591445"/>
    <lineage>
        <taxon>Eukaryota</taxon>
        <taxon>Metazoa</taxon>
        <taxon>Ecdysozoa</taxon>
        <taxon>Nematoda</taxon>
        <taxon>Chromadorea</taxon>
        <taxon>Rhabditida</taxon>
        <taxon>Tylenchina</taxon>
        <taxon>Panagrolaimomorpha</taxon>
        <taxon>Panagrolaimoidea</taxon>
        <taxon>Panagrolaimidae</taxon>
        <taxon>Panagrolaimus</taxon>
    </lineage>
</organism>
<evidence type="ECO:0000313" key="1">
    <source>
        <dbReference type="Proteomes" id="UP000887579"/>
    </source>
</evidence>
<proteinExistence type="predicted"/>
<protein>
    <submittedName>
        <fullName evidence="2">ATP-dependent RNA helicase</fullName>
    </submittedName>
</protein>
<evidence type="ECO:0000313" key="2">
    <source>
        <dbReference type="WBParaSite" id="ES5_v2.g22465.t1"/>
    </source>
</evidence>
<dbReference type="WBParaSite" id="ES5_v2.g22465.t1">
    <property type="protein sequence ID" value="ES5_v2.g22465.t1"/>
    <property type="gene ID" value="ES5_v2.g22465"/>
</dbReference>
<dbReference type="Proteomes" id="UP000887579">
    <property type="component" value="Unplaced"/>
</dbReference>